<keyword evidence="1 3" id="KW-0813">Transport</keyword>
<dbReference type="HOGENOM" id="CLU_016838_1_0_9"/>
<organism evidence="4 5">
    <name type="scientific">Peptoniphilus duerdenii ATCC BAA-1640</name>
    <dbReference type="NCBI Taxonomy" id="862517"/>
    <lineage>
        <taxon>Bacteria</taxon>
        <taxon>Bacillati</taxon>
        <taxon>Bacillota</taxon>
        <taxon>Tissierellia</taxon>
        <taxon>Tissierellales</taxon>
        <taxon>Peptoniphilaceae</taxon>
        <taxon>Peptoniphilus</taxon>
    </lineage>
</organism>
<dbReference type="Proteomes" id="UP000003280">
    <property type="component" value="Unassembled WGS sequence"/>
</dbReference>
<evidence type="ECO:0000256" key="1">
    <source>
        <dbReference type="ARBA" id="ARBA00022448"/>
    </source>
</evidence>
<keyword evidence="2" id="KW-0732">Signal</keyword>
<dbReference type="GO" id="GO:0046872">
    <property type="term" value="F:metal ion binding"/>
    <property type="evidence" value="ECO:0007669"/>
    <property type="project" value="InterPro"/>
</dbReference>
<dbReference type="InterPro" id="IPR006127">
    <property type="entry name" value="ZnuA-like"/>
</dbReference>
<dbReference type="GO" id="GO:0030001">
    <property type="term" value="P:metal ion transport"/>
    <property type="evidence" value="ECO:0007669"/>
    <property type="project" value="InterPro"/>
</dbReference>
<dbReference type="Pfam" id="PF01297">
    <property type="entry name" value="ZnuA"/>
    <property type="match status" value="1"/>
</dbReference>
<reference evidence="4 5" key="1">
    <citation type="submission" date="2010-07" db="EMBL/GenBank/DDBJ databases">
        <authorList>
            <person name="Muzny D."/>
            <person name="Qin X."/>
            <person name="Deng J."/>
            <person name="Jiang H."/>
            <person name="Liu Y."/>
            <person name="Qu J."/>
            <person name="Song X.-Z."/>
            <person name="Zhang L."/>
            <person name="Thornton R."/>
            <person name="Coyle M."/>
            <person name="Francisco L."/>
            <person name="Jackson L."/>
            <person name="Javaid M."/>
            <person name="Korchina V."/>
            <person name="Kovar C."/>
            <person name="Mata R."/>
            <person name="Mathew T."/>
            <person name="Ngo R."/>
            <person name="Nguyen L."/>
            <person name="Nguyen N."/>
            <person name="Okwuonu G."/>
            <person name="Ongeri F."/>
            <person name="Pham C."/>
            <person name="Simmons D."/>
            <person name="Wilczek-Boney K."/>
            <person name="Hale W."/>
            <person name="Jakkamsetti A."/>
            <person name="Pham P."/>
            <person name="Ruth R."/>
            <person name="San Lucas F."/>
            <person name="Warren J."/>
            <person name="Zhang J."/>
            <person name="Zhao Z."/>
            <person name="Zhou C."/>
            <person name="Zhu D."/>
            <person name="Lee S."/>
            <person name="Bess C."/>
            <person name="Blankenburg K."/>
            <person name="Forbes L."/>
            <person name="Fu Q."/>
            <person name="Gubbala S."/>
            <person name="Hirani K."/>
            <person name="Jayaseelan J.C."/>
            <person name="Lara F."/>
            <person name="Munidasa M."/>
            <person name="Palculict T."/>
            <person name="Patil S."/>
            <person name="Pu L.-L."/>
            <person name="Saada N."/>
            <person name="Tang L."/>
            <person name="Weissenberger G."/>
            <person name="Zhu Y."/>
            <person name="Hemphill L."/>
            <person name="Shang Y."/>
            <person name="Youmans B."/>
            <person name="Ayvaz T."/>
            <person name="Ross M."/>
            <person name="Santibanez J."/>
            <person name="Aqrawi P."/>
            <person name="Gross S."/>
            <person name="Joshi V."/>
            <person name="Fowler G."/>
            <person name="Nazareth L."/>
            <person name="Reid J."/>
            <person name="Worley K."/>
            <person name="Petrosino J."/>
            <person name="Highlander S."/>
            <person name="Gibbs R."/>
        </authorList>
    </citation>
    <scope>NUCLEOTIDE SEQUENCE [LARGE SCALE GENOMIC DNA]</scope>
    <source>
        <strain evidence="4 5">ATCC BAA-1640</strain>
    </source>
</reference>
<accession>E0NL00</accession>
<dbReference type="PRINTS" id="PR00690">
    <property type="entry name" value="ADHESNFAMILY"/>
</dbReference>
<dbReference type="PROSITE" id="PS51257">
    <property type="entry name" value="PROKAR_LIPOPROTEIN"/>
    <property type="match status" value="1"/>
</dbReference>
<keyword evidence="5" id="KW-1185">Reference proteome</keyword>
<comment type="caution">
    <text evidence="4">The sequence shown here is derived from an EMBL/GenBank/DDBJ whole genome shotgun (WGS) entry which is preliminary data.</text>
</comment>
<dbReference type="AlphaFoldDB" id="E0NL00"/>
<comment type="similarity">
    <text evidence="3">Belongs to the bacterial solute-binding protein 9 family.</text>
</comment>
<dbReference type="InterPro" id="IPR050492">
    <property type="entry name" value="Bact_metal-bind_prot9"/>
</dbReference>
<dbReference type="PANTHER" id="PTHR42953">
    <property type="entry name" value="HIGH-AFFINITY ZINC UPTAKE SYSTEM PROTEIN ZNUA-RELATED"/>
    <property type="match status" value="1"/>
</dbReference>
<dbReference type="Gene3D" id="3.40.50.1980">
    <property type="entry name" value="Nitrogenase molybdenum iron protein domain"/>
    <property type="match status" value="2"/>
</dbReference>
<gene>
    <name evidence="4" type="primary">znuA</name>
    <name evidence="4" type="ORF">HMPREF9225_0839</name>
</gene>
<dbReference type="GO" id="GO:0007155">
    <property type="term" value="P:cell adhesion"/>
    <property type="evidence" value="ECO:0007669"/>
    <property type="project" value="InterPro"/>
</dbReference>
<dbReference type="InterPro" id="IPR006129">
    <property type="entry name" value="AdhesinB"/>
</dbReference>
<dbReference type="EMBL" id="AEEH01000033">
    <property type="protein sequence ID" value="EFM25503.1"/>
    <property type="molecule type" value="Genomic_DNA"/>
</dbReference>
<dbReference type="RefSeq" id="WP_008901654.1">
    <property type="nucleotide sequence ID" value="NZ_GL397071.1"/>
</dbReference>
<evidence type="ECO:0000313" key="5">
    <source>
        <dbReference type="Proteomes" id="UP000003280"/>
    </source>
</evidence>
<dbReference type="STRING" id="862517.HMPREF9225_0839"/>
<dbReference type="eggNOG" id="COG0803">
    <property type="taxonomic scope" value="Bacteria"/>
</dbReference>
<evidence type="ECO:0000313" key="4">
    <source>
        <dbReference type="EMBL" id="EFM25503.1"/>
    </source>
</evidence>
<sequence length="428" mass="49809">MKIKRKVLSLVFLFVVLLVGCERKEVEQGGKPIVYTSFYPIYTMTKNIAKDALDVRYFMPIDKDPHMWEPTPKDLRELKKADIFFVNGANMEKFLPQVKKTFPDLKIVTLSENIELITYKGQAAIGDFAYMAEFNSDPKMKYEIEFGHTHEDLMRVAFLKKNGMKEDELIKKGKKIMEQKGVLVRQKETIDVEEDKVYSLEMGHESGAIYYKMPEGGDWVFIADRVSEKILPYQILDNTGEKIDLKVHLNGSTSSLDRVTYDPHSWLSLKNAKSYYNTIFEALEKKYPDLKRKFYKNKVDAIEDLTNLEVEYRDKFKDLKNKEFVVTHYAYEYLAREFGLIQYPLQGLVSTETPSLKTIRKAIMFCKAKHINTIFYEANNETKGADTLASEIGGKTDYLTSMEYILDDSKDYVDIMRENLEKLYNSLK</sequence>
<dbReference type="PANTHER" id="PTHR42953:SF8">
    <property type="entry name" value="ZINT DOMAIN-CONTAINING PROTEIN"/>
    <property type="match status" value="1"/>
</dbReference>
<dbReference type="InterPro" id="IPR006128">
    <property type="entry name" value="Lipoprotein_PsaA-like"/>
</dbReference>
<dbReference type="PRINTS" id="PR00691">
    <property type="entry name" value="ADHESINB"/>
</dbReference>
<evidence type="ECO:0000256" key="3">
    <source>
        <dbReference type="RuleBase" id="RU003512"/>
    </source>
</evidence>
<proteinExistence type="inferred from homology"/>
<name>E0NL00_9FIRM</name>
<dbReference type="SUPFAM" id="SSF53807">
    <property type="entry name" value="Helical backbone' metal receptor"/>
    <property type="match status" value="1"/>
</dbReference>
<evidence type="ECO:0000256" key="2">
    <source>
        <dbReference type="ARBA" id="ARBA00022729"/>
    </source>
</evidence>
<protein>
    <submittedName>
        <fullName evidence="4">ABC transporter, substrate-binding protein</fullName>
    </submittedName>
</protein>